<feature type="domain" description="Histidine kinase" evidence="10">
    <location>
        <begin position="494"/>
        <end position="629"/>
    </location>
</feature>
<dbReference type="CDD" id="cd00088">
    <property type="entry name" value="HPT"/>
    <property type="match status" value="1"/>
</dbReference>
<proteinExistence type="predicted"/>
<feature type="region of interest" description="Disordered" evidence="9">
    <location>
        <begin position="287"/>
        <end position="306"/>
    </location>
</feature>
<organism evidence="13 14">
    <name type="scientific">Scytonema millei VB511283</name>
    <dbReference type="NCBI Taxonomy" id="1245923"/>
    <lineage>
        <taxon>Bacteria</taxon>
        <taxon>Bacillati</taxon>
        <taxon>Cyanobacteriota</taxon>
        <taxon>Cyanophyceae</taxon>
        <taxon>Nostocales</taxon>
        <taxon>Scytonemataceae</taxon>
        <taxon>Scytonema</taxon>
    </lineage>
</organism>
<dbReference type="Pfam" id="PF00072">
    <property type="entry name" value="Response_reg"/>
    <property type="match status" value="1"/>
</dbReference>
<accession>A0A9X5I630</accession>
<dbReference type="Gene3D" id="1.20.120.160">
    <property type="entry name" value="HPT domain"/>
    <property type="match status" value="1"/>
</dbReference>
<keyword evidence="5" id="KW-0418">Kinase</keyword>
<evidence type="ECO:0000256" key="1">
    <source>
        <dbReference type="ARBA" id="ARBA00000085"/>
    </source>
</evidence>
<feature type="domain" description="Response regulatory" evidence="11">
    <location>
        <begin position="809"/>
        <end position="924"/>
    </location>
</feature>
<dbReference type="PRINTS" id="PR00344">
    <property type="entry name" value="BCTRLSENSOR"/>
</dbReference>
<dbReference type="Gene3D" id="3.30.565.10">
    <property type="entry name" value="Histidine kinase-like ATPase, C-terminal domain"/>
    <property type="match status" value="1"/>
</dbReference>
<dbReference type="InterPro" id="IPR036641">
    <property type="entry name" value="HPT_dom_sf"/>
</dbReference>
<dbReference type="SUPFAM" id="SSF52172">
    <property type="entry name" value="CheY-like"/>
    <property type="match status" value="1"/>
</dbReference>
<dbReference type="SUPFAM" id="SSF55874">
    <property type="entry name" value="ATPase domain of HSP90 chaperone/DNA topoisomerase II/histidine kinase"/>
    <property type="match status" value="1"/>
</dbReference>
<dbReference type="CDD" id="cd00156">
    <property type="entry name" value="REC"/>
    <property type="match status" value="1"/>
</dbReference>
<dbReference type="FunFam" id="3.30.565.10:FF:000016">
    <property type="entry name" value="Chemotaxis protein CheA, putative"/>
    <property type="match status" value="1"/>
</dbReference>
<keyword evidence="14" id="KW-1185">Reference proteome</keyword>
<dbReference type="EC" id="2.7.13.3" evidence="2"/>
<dbReference type="InterPro" id="IPR001789">
    <property type="entry name" value="Sig_transdc_resp-reg_receiver"/>
</dbReference>
<evidence type="ECO:0000256" key="5">
    <source>
        <dbReference type="ARBA" id="ARBA00022777"/>
    </source>
</evidence>
<comment type="caution">
    <text evidence="13">The sequence shown here is derived from an EMBL/GenBank/DDBJ whole genome shotgun (WGS) entry which is preliminary data.</text>
</comment>
<dbReference type="InterPro" id="IPR004358">
    <property type="entry name" value="Sig_transdc_His_kin-like_C"/>
</dbReference>
<dbReference type="PROSITE" id="PS50109">
    <property type="entry name" value="HIS_KIN"/>
    <property type="match status" value="1"/>
</dbReference>
<evidence type="ECO:0000256" key="8">
    <source>
        <dbReference type="PROSITE-ProRule" id="PRU00169"/>
    </source>
</evidence>
<dbReference type="InterPro" id="IPR008207">
    <property type="entry name" value="Sig_transdc_His_kin_Hpt_dom"/>
</dbReference>
<dbReference type="InterPro" id="IPR011006">
    <property type="entry name" value="CheY-like_superfamily"/>
</dbReference>
<dbReference type="PANTHER" id="PTHR43395:SF1">
    <property type="entry name" value="CHEMOTAXIS PROTEIN CHEA"/>
    <property type="match status" value="1"/>
</dbReference>
<sequence>MSEQYSSTAAESDFVDVAELQLQQELRSMFAVDTQTYLQTYINLVQKLQPQTWTADIQETYRCVHTIKGGAVTVGADGILYVSTILEDLLSDLRYLQIAPPLEDGHLSQMLAEAGELLTASLQVEATGEAAIAAVQPSVDRIAALRQEIQQLYLPETNEQTKLFQEFAEQGFDLVVLDLEMALEEMPDRGQVPPEVIKTAKQTLQQLIQIGNDLEFGAGWLDLLRYSKALLSRPETDFWRSQWSKYLLLLKDCARQGGKLPAGKGAGSREQGAGEERGVEGAILATSHQPPATLPTPDSRLPTPAETNIQVPVPLERLERSSQRLVETLLSARAVQGFYQSLQTQIGQLLSLAQDSVQYLTQLRQVQDDYALLDNLQQQRSSVSTAPVLERYRQGYTIVNRLLELSLRLSELGAEAATSSRLTADSLQLLDRNVLNLQQTVEESRLIPFKVLGFRAKGILRDLMNRFGKPAQLIVQGEHLELDAGTVQHLEPALLHLMRNAYDHALEPAADRLALGKPEQGTIILSLRRQGKFYLLSLQDDGGGIDASKISQLAQARGLPLTRTDTPADLLAVLCQPGFSSRSEVSDISGRGVGMDVVATQIATIGGHLNLKTILGAGTTFQMQVPVPHLLVRCVLVQAGDRNFAIPAEEIVTTTLWSNLSATPSDRDPMSNAPNWFVTQDEAKMPCLDLLEYWQPGARANRPLSDTAICLRVRSTFSSVTAERDAWLLADDLLEQSELLIEPLPIPLISPIGLMGVTLQTDGMSIAVLEPASLAAHLWMSPTGDGDRTVVSNFDLAEIFAEPAAASRTILVVDDAALVRRRIEASLTANGYTVETCRDGLEAWTWLSSHPVPALLITDIEMPGMDGFTLIDRCRQAGMQLPALVISSRLSEEWSNEARRVGATDYLTKGFTTPELLNKVGSFVSCKS</sequence>
<keyword evidence="6" id="KW-0902">Two-component regulatory system</keyword>
<dbReference type="EMBL" id="JTJC03000004">
    <property type="protein sequence ID" value="NHC36077.1"/>
    <property type="molecule type" value="Genomic_DNA"/>
</dbReference>
<dbReference type="GO" id="GO:0006935">
    <property type="term" value="P:chemotaxis"/>
    <property type="evidence" value="ECO:0007669"/>
    <property type="project" value="InterPro"/>
</dbReference>
<dbReference type="Pfam" id="PF01627">
    <property type="entry name" value="Hpt"/>
    <property type="match status" value="1"/>
</dbReference>
<keyword evidence="4" id="KW-0808">Transferase</keyword>
<feature type="domain" description="HPt" evidence="12">
    <location>
        <begin position="19"/>
        <end position="125"/>
    </location>
</feature>
<gene>
    <name evidence="13" type="ORF">QH73_0015730</name>
</gene>
<dbReference type="OrthoDB" id="291966at2"/>
<name>A0A9X5I630_9CYAN</name>
<evidence type="ECO:0000256" key="6">
    <source>
        <dbReference type="ARBA" id="ARBA00023012"/>
    </source>
</evidence>
<evidence type="ECO:0000259" key="12">
    <source>
        <dbReference type="PROSITE" id="PS50894"/>
    </source>
</evidence>
<dbReference type="InterPro" id="IPR036890">
    <property type="entry name" value="HATPase_C_sf"/>
</dbReference>
<dbReference type="PROSITE" id="PS50894">
    <property type="entry name" value="HPT"/>
    <property type="match status" value="1"/>
</dbReference>
<dbReference type="SMART" id="SM00387">
    <property type="entry name" value="HATPase_c"/>
    <property type="match status" value="1"/>
</dbReference>
<comment type="catalytic activity">
    <reaction evidence="1">
        <text>ATP + protein L-histidine = ADP + protein N-phospho-L-histidine.</text>
        <dbReference type="EC" id="2.7.13.3"/>
    </reaction>
</comment>
<feature type="modified residue" description="Phosphohistidine" evidence="7">
    <location>
        <position position="65"/>
    </location>
</feature>
<evidence type="ECO:0000313" key="14">
    <source>
        <dbReference type="Proteomes" id="UP000031532"/>
    </source>
</evidence>
<dbReference type="SUPFAM" id="SSF47226">
    <property type="entry name" value="Histidine-containing phosphotransfer domain, HPT domain"/>
    <property type="match status" value="1"/>
</dbReference>
<dbReference type="InterPro" id="IPR003594">
    <property type="entry name" value="HATPase_dom"/>
</dbReference>
<dbReference type="Gene3D" id="3.40.50.2300">
    <property type="match status" value="1"/>
</dbReference>
<reference evidence="13 14" key="1">
    <citation type="journal article" date="2015" name="Genome Announc.">
        <title>Draft Genome Sequence of the Terrestrial Cyanobacterium Scytonema millei VB511283, Isolated from Eastern India.</title>
        <authorList>
            <person name="Sen D."/>
            <person name="Chandrababunaidu M.M."/>
            <person name="Singh D."/>
            <person name="Sanghi N."/>
            <person name="Ghorai A."/>
            <person name="Mishra G.P."/>
            <person name="Madduluri M."/>
            <person name="Adhikary S.P."/>
            <person name="Tripathy S."/>
        </authorList>
    </citation>
    <scope>NUCLEOTIDE SEQUENCE [LARGE SCALE GENOMIC DNA]</scope>
    <source>
        <strain evidence="13 14">VB511283</strain>
    </source>
</reference>
<evidence type="ECO:0000259" key="11">
    <source>
        <dbReference type="PROSITE" id="PS50110"/>
    </source>
</evidence>
<dbReference type="GO" id="GO:0000160">
    <property type="term" value="P:phosphorelay signal transduction system"/>
    <property type="evidence" value="ECO:0007669"/>
    <property type="project" value="UniProtKB-KW"/>
</dbReference>
<keyword evidence="3 8" id="KW-0597">Phosphoprotein</keyword>
<dbReference type="GO" id="GO:0004673">
    <property type="term" value="F:protein histidine kinase activity"/>
    <property type="evidence" value="ECO:0007669"/>
    <property type="project" value="UniProtKB-EC"/>
</dbReference>
<dbReference type="InterPro" id="IPR036061">
    <property type="entry name" value="CheW-like_dom_sf"/>
</dbReference>
<dbReference type="Proteomes" id="UP000031532">
    <property type="component" value="Unassembled WGS sequence"/>
</dbReference>
<evidence type="ECO:0000256" key="9">
    <source>
        <dbReference type="SAM" id="MobiDB-lite"/>
    </source>
</evidence>
<evidence type="ECO:0000313" key="13">
    <source>
        <dbReference type="EMBL" id="NHC36077.1"/>
    </source>
</evidence>
<dbReference type="SMART" id="SM00448">
    <property type="entry name" value="REC"/>
    <property type="match status" value="1"/>
</dbReference>
<dbReference type="AlphaFoldDB" id="A0A9X5I630"/>
<dbReference type="PANTHER" id="PTHR43395">
    <property type="entry name" value="SENSOR HISTIDINE KINASE CHEA"/>
    <property type="match status" value="1"/>
</dbReference>
<dbReference type="InterPro" id="IPR051315">
    <property type="entry name" value="Bact_Chemotaxis_CheA"/>
</dbReference>
<evidence type="ECO:0000259" key="10">
    <source>
        <dbReference type="PROSITE" id="PS50109"/>
    </source>
</evidence>
<evidence type="ECO:0000256" key="4">
    <source>
        <dbReference type="ARBA" id="ARBA00022679"/>
    </source>
</evidence>
<evidence type="ECO:0000256" key="3">
    <source>
        <dbReference type="ARBA" id="ARBA00022553"/>
    </source>
</evidence>
<feature type="modified residue" description="4-aspartylphosphate" evidence="8">
    <location>
        <position position="859"/>
    </location>
</feature>
<dbReference type="Pfam" id="PF02518">
    <property type="entry name" value="HATPase_c"/>
    <property type="match status" value="1"/>
</dbReference>
<protein>
    <recommendedName>
        <fullName evidence="2">histidine kinase</fullName>
        <ecNumber evidence="2">2.7.13.3</ecNumber>
    </recommendedName>
</protein>
<dbReference type="SUPFAM" id="SSF50341">
    <property type="entry name" value="CheW-like"/>
    <property type="match status" value="1"/>
</dbReference>
<dbReference type="PROSITE" id="PS50110">
    <property type="entry name" value="RESPONSE_REGULATORY"/>
    <property type="match status" value="1"/>
</dbReference>
<dbReference type="RefSeq" id="WP_039717202.1">
    <property type="nucleotide sequence ID" value="NZ_JTJC03000004.1"/>
</dbReference>
<evidence type="ECO:0000256" key="7">
    <source>
        <dbReference type="PROSITE-ProRule" id="PRU00110"/>
    </source>
</evidence>
<evidence type="ECO:0000256" key="2">
    <source>
        <dbReference type="ARBA" id="ARBA00012438"/>
    </source>
</evidence>
<dbReference type="InterPro" id="IPR005467">
    <property type="entry name" value="His_kinase_dom"/>
</dbReference>